<protein>
    <submittedName>
        <fullName evidence="3">Uncharacterized protein</fullName>
    </submittedName>
</protein>
<dbReference type="Proteomes" id="UP001140091">
    <property type="component" value="Unassembled WGS sequence"/>
</dbReference>
<dbReference type="AlphaFoldDB" id="A0A9W8IV66"/>
<feature type="compositionally biased region" description="Acidic residues" evidence="1">
    <location>
        <begin position="321"/>
        <end position="330"/>
    </location>
</feature>
<feature type="transmembrane region" description="Helical" evidence="2">
    <location>
        <begin position="93"/>
        <end position="115"/>
    </location>
</feature>
<comment type="caution">
    <text evidence="3">The sequence shown here is derived from an EMBL/GenBank/DDBJ whole genome shotgun (WGS) entry which is preliminary data.</text>
</comment>
<keyword evidence="2" id="KW-0472">Membrane</keyword>
<sequence>MLLNGAPLTAFPQVARTFIGSVWQQICSNISPAEDVPGPPIAATPFATPPLHAIPERLLGHPPSEPLRVSLEPPDFLLRGEIASRLYDALFEVVLAAIIIILVIFLVSLALFAILRWFRARPPPGQLANDVTGMVIRAVGAGRSTDEVYSTVICNLQALRRLNKALEVDGKPTPNRSAELGPEDDPVTPARTSPSTRQRRASPAPTRDRQRQAESPLPTREQRASPSATRQRRASACSTQQRRASEDSLKADDDVQLHQNHVMSDDDENGDRHEHASAPSTQQRRAPRADYPDDVQQHHVVRNEDEDRSRDTFDGDRGFMVDEEEEEDETASMHNILNGVDAPREGERFGARQPRSFRGM</sequence>
<evidence type="ECO:0000256" key="1">
    <source>
        <dbReference type="SAM" id="MobiDB-lite"/>
    </source>
</evidence>
<proteinExistence type="predicted"/>
<feature type="compositionally biased region" description="Basic and acidic residues" evidence="1">
    <location>
        <begin position="243"/>
        <end position="256"/>
    </location>
</feature>
<evidence type="ECO:0000313" key="3">
    <source>
        <dbReference type="EMBL" id="KAJ2923936.1"/>
    </source>
</evidence>
<dbReference type="EMBL" id="JANBPK010001264">
    <property type="protein sequence ID" value="KAJ2923936.1"/>
    <property type="molecule type" value="Genomic_DNA"/>
</dbReference>
<gene>
    <name evidence="3" type="ORF">H1R20_g13170</name>
</gene>
<feature type="non-terminal residue" evidence="3">
    <location>
        <position position="360"/>
    </location>
</feature>
<feature type="region of interest" description="Disordered" evidence="1">
    <location>
        <begin position="167"/>
        <end position="360"/>
    </location>
</feature>
<keyword evidence="2" id="KW-1133">Transmembrane helix</keyword>
<keyword evidence="2" id="KW-0812">Transmembrane</keyword>
<reference evidence="3" key="1">
    <citation type="submission" date="2022-06" db="EMBL/GenBank/DDBJ databases">
        <title>Genome Sequence of Candolleomyces eurysporus.</title>
        <authorList>
            <person name="Buettner E."/>
        </authorList>
    </citation>
    <scope>NUCLEOTIDE SEQUENCE</scope>
    <source>
        <strain evidence="3">VTCC 930004</strain>
    </source>
</reference>
<keyword evidence="4" id="KW-1185">Reference proteome</keyword>
<name>A0A9W8IV66_9AGAR</name>
<evidence type="ECO:0000256" key="2">
    <source>
        <dbReference type="SAM" id="Phobius"/>
    </source>
</evidence>
<feature type="compositionally biased region" description="Basic and acidic residues" evidence="1">
    <location>
        <begin position="287"/>
        <end position="320"/>
    </location>
</feature>
<accession>A0A9W8IV66</accession>
<organism evidence="3 4">
    <name type="scientific">Candolleomyces eurysporus</name>
    <dbReference type="NCBI Taxonomy" id="2828524"/>
    <lineage>
        <taxon>Eukaryota</taxon>
        <taxon>Fungi</taxon>
        <taxon>Dikarya</taxon>
        <taxon>Basidiomycota</taxon>
        <taxon>Agaricomycotina</taxon>
        <taxon>Agaricomycetes</taxon>
        <taxon>Agaricomycetidae</taxon>
        <taxon>Agaricales</taxon>
        <taxon>Agaricineae</taxon>
        <taxon>Psathyrellaceae</taxon>
        <taxon>Candolleomyces</taxon>
    </lineage>
</organism>
<evidence type="ECO:0000313" key="4">
    <source>
        <dbReference type="Proteomes" id="UP001140091"/>
    </source>
</evidence>